<name>A0ABY3CH83_9GAMM</name>
<accession>A0ABY3CH83</accession>
<proteinExistence type="predicted"/>
<evidence type="ECO:0000256" key="1">
    <source>
        <dbReference type="SAM" id="SignalP"/>
    </source>
</evidence>
<keyword evidence="1" id="KW-0732">Signal</keyword>
<organism evidence="2 3">
    <name type="scientific">Candidatus Methylobacter oryzae</name>
    <dbReference type="NCBI Taxonomy" id="2497749"/>
    <lineage>
        <taxon>Bacteria</taxon>
        <taxon>Pseudomonadati</taxon>
        <taxon>Pseudomonadota</taxon>
        <taxon>Gammaproteobacteria</taxon>
        <taxon>Methylococcales</taxon>
        <taxon>Methylococcaceae</taxon>
        <taxon>Methylobacter</taxon>
    </lineage>
</organism>
<sequence>MTMMPRKNFVHSFFIMLVVLISSIFSAPAIADQSVLYQSVKAEQKWNESRSKSLIIKDNEVDSPYLIEKNELYLIIQATRTKWFLYVEVDQPEWDESKIQSLIKEHPDLVKFFPNPLALNGGVMWIATAATTGGELILMFIQSSEIH</sequence>
<evidence type="ECO:0000313" key="3">
    <source>
        <dbReference type="Proteomes" id="UP000733744"/>
    </source>
</evidence>
<dbReference type="RefSeq" id="WP_127027697.1">
    <property type="nucleotide sequence ID" value="NZ_RYFG02000005.1"/>
</dbReference>
<gene>
    <name evidence="2" type="ORF">EKO24_000330</name>
</gene>
<comment type="caution">
    <text evidence="2">The sequence shown here is derived from an EMBL/GenBank/DDBJ whole genome shotgun (WGS) entry which is preliminary data.</text>
</comment>
<reference evidence="2 3" key="1">
    <citation type="journal article" date="2019" name="Antonie Van Leeuwenhoek">
        <title>Description of 'Ca. Methylobacter oryzae' KRF1, a novel species from the environmentally important Methylobacter clade 2.</title>
        <authorList>
            <person name="Khatri K."/>
            <person name="Mohite J.A."/>
            <person name="Pandit P.S."/>
            <person name="Bahulikar R."/>
            <person name="Rahalkar M.C."/>
        </authorList>
    </citation>
    <scope>NUCLEOTIDE SEQUENCE [LARGE SCALE GENOMIC DNA]</scope>
    <source>
        <strain evidence="2 3">KRF1</strain>
    </source>
</reference>
<dbReference type="Proteomes" id="UP000733744">
    <property type="component" value="Unassembled WGS sequence"/>
</dbReference>
<keyword evidence="3" id="KW-1185">Reference proteome</keyword>
<evidence type="ECO:0000313" key="2">
    <source>
        <dbReference type="EMBL" id="TRX03579.1"/>
    </source>
</evidence>
<feature type="signal peptide" evidence="1">
    <location>
        <begin position="1"/>
        <end position="31"/>
    </location>
</feature>
<dbReference type="EMBL" id="RYFG02000005">
    <property type="protein sequence ID" value="TRX03579.1"/>
    <property type="molecule type" value="Genomic_DNA"/>
</dbReference>
<feature type="chain" id="PRO_5045857202" evidence="1">
    <location>
        <begin position="32"/>
        <end position="147"/>
    </location>
</feature>
<protein>
    <submittedName>
        <fullName evidence="2">Uncharacterized protein</fullName>
    </submittedName>
</protein>